<organism evidence="20 21">
    <name type="scientific">Candidatus Avimonoglobus intestinipullorum</name>
    <dbReference type="NCBI Taxonomy" id="2840699"/>
    <lineage>
        <taxon>Bacteria</taxon>
        <taxon>Bacillati</taxon>
        <taxon>Bacillota</taxon>
        <taxon>Clostridia</taxon>
        <taxon>Eubacteriales</taxon>
        <taxon>Candidatus Avimonoglobus</taxon>
    </lineage>
</organism>
<dbReference type="EMBL" id="DVND01000116">
    <property type="protein sequence ID" value="HIU48575.1"/>
    <property type="molecule type" value="Genomic_DNA"/>
</dbReference>
<feature type="transmembrane region" description="Helical" evidence="19">
    <location>
        <begin position="31"/>
        <end position="49"/>
    </location>
</feature>
<feature type="binding site" evidence="18">
    <location>
        <position position="76"/>
    </location>
    <ligand>
        <name>a divalent metal cation</name>
        <dbReference type="ChEBI" id="CHEBI:60240"/>
    </ligand>
</feature>
<evidence type="ECO:0000256" key="1">
    <source>
        <dbReference type="ARBA" id="ARBA00004651"/>
    </source>
</evidence>
<dbReference type="PROSITE" id="PS01069">
    <property type="entry name" value="DAGK_PROKAR"/>
    <property type="match status" value="1"/>
</dbReference>
<keyword evidence="18" id="KW-0479">Metal-binding</keyword>
<dbReference type="InterPro" id="IPR036945">
    <property type="entry name" value="DAGK_sf"/>
</dbReference>
<evidence type="ECO:0000256" key="2">
    <source>
        <dbReference type="ARBA" id="ARBA00005967"/>
    </source>
</evidence>
<comment type="similarity">
    <text evidence="2">Belongs to the bacterial diacylglycerol kinase family.</text>
</comment>
<protein>
    <submittedName>
        <fullName evidence="20">Diacylglycerol kinase family protein</fullName>
    </submittedName>
</protein>
<evidence type="ECO:0000256" key="16">
    <source>
        <dbReference type="PIRSR" id="PIRSR600829-2"/>
    </source>
</evidence>
<keyword evidence="18" id="KW-0460">Magnesium</keyword>
<dbReference type="Gene3D" id="1.10.287.3610">
    <property type="match status" value="1"/>
</dbReference>
<dbReference type="InterPro" id="IPR033717">
    <property type="entry name" value="UDPK"/>
</dbReference>
<evidence type="ECO:0000256" key="8">
    <source>
        <dbReference type="ARBA" id="ARBA00022777"/>
    </source>
</evidence>
<keyword evidence="4" id="KW-0444">Lipid biosynthesis</keyword>
<evidence type="ECO:0000256" key="13">
    <source>
        <dbReference type="ARBA" id="ARBA00023209"/>
    </source>
</evidence>
<evidence type="ECO:0000313" key="20">
    <source>
        <dbReference type="EMBL" id="HIU48575.1"/>
    </source>
</evidence>
<feature type="binding site" evidence="17">
    <location>
        <begin position="94"/>
        <end position="95"/>
    </location>
    <ligand>
        <name>ATP</name>
        <dbReference type="ChEBI" id="CHEBI:30616"/>
    </ligand>
</feature>
<accession>A0A9D1S6B9</accession>
<keyword evidence="9 17" id="KW-0067">ATP-binding</keyword>
<dbReference type="Pfam" id="PF01219">
    <property type="entry name" value="DAGK_prokar"/>
    <property type="match status" value="1"/>
</dbReference>
<proteinExistence type="inferred from homology"/>
<keyword evidence="10 19" id="KW-1133">Transmembrane helix</keyword>
<evidence type="ECO:0000256" key="15">
    <source>
        <dbReference type="PIRSR" id="PIRSR600829-1"/>
    </source>
</evidence>
<name>A0A9D1S6B9_9FIRM</name>
<evidence type="ECO:0000256" key="18">
    <source>
        <dbReference type="PIRSR" id="PIRSR600829-4"/>
    </source>
</evidence>
<dbReference type="GO" id="GO:0046872">
    <property type="term" value="F:metal ion binding"/>
    <property type="evidence" value="ECO:0007669"/>
    <property type="project" value="UniProtKB-KW"/>
</dbReference>
<evidence type="ECO:0000256" key="19">
    <source>
        <dbReference type="SAM" id="Phobius"/>
    </source>
</evidence>
<evidence type="ECO:0000256" key="12">
    <source>
        <dbReference type="ARBA" id="ARBA00023136"/>
    </source>
</evidence>
<evidence type="ECO:0000256" key="17">
    <source>
        <dbReference type="PIRSR" id="PIRSR600829-3"/>
    </source>
</evidence>
<keyword evidence="12 19" id="KW-0472">Membrane</keyword>
<feature type="active site" description="Proton acceptor" evidence="15">
    <location>
        <position position="69"/>
    </location>
</feature>
<feature type="transmembrane region" description="Helical" evidence="19">
    <location>
        <begin position="135"/>
        <end position="155"/>
    </location>
</feature>
<keyword evidence="8 20" id="KW-0418">Kinase</keyword>
<keyword evidence="7 17" id="KW-0547">Nucleotide-binding</keyword>
<dbReference type="PANTHER" id="PTHR34299">
    <property type="entry name" value="DIACYLGLYCEROL KINASE"/>
    <property type="match status" value="1"/>
</dbReference>
<evidence type="ECO:0000256" key="7">
    <source>
        <dbReference type="ARBA" id="ARBA00022741"/>
    </source>
</evidence>
<feature type="binding site" evidence="17">
    <location>
        <position position="76"/>
    </location>
    <ligand>
        <name>ATP</name>
        <dbReference type="ChEBI" id="CHEBI:30616"/>
    </ligand>
</feature>
<dbReference type="GO" id="GO:0008654">
    <property type="term" value="P:phospholipid biosynthetic process"/>
    <property type="evidence" value="ECO:0007669"/>
    <property type="project" value="UniProtKB-KW"/>
</dbReference>
<evidence type="ECO:0000256" key="14">
    <source>
        <dbReference type="ARBA" id="ARBA00023264"/>
    </source>
</evidence>
<comment type="subcellular location">
    <subcellularLocation>
        <location evidence="1">Cell membrane</location>
        <topology evidence="1">Multi-pass membrane protein</topology>
    </subcellularLocation>
</comment>
<feature type="binding site" evidence="16">
    <location>
        <position position="69"/>
    </location>
    <ligand>
        <name>substrate</name>
    </ligand>
</feature>
<dbReference type="PANTHER" id="PTHR34299:SF1">
    <property type="entry name" value="DIACYLGLYCEROL KINASE"/>
    <property type="match status" value="1"/>
</dbReference>
<gene>
    <name evidence="20" type="ORF">IAB04_04375</name>
</gene>
<evidence type="ECO:0000256" key="9">
    <source>
        <dbReference type="ARBA" id="ARBA00022840"/>
    </source>
</evidence>
<feature type="transmembrane region" description="Helical" evidence="19">
    <location>
        <begin position="96"/>
        <end position="115"/>
    </location>
</feature>
<evidence type="ECO:0000256" key="11">
    <source>
        <dbReference type="ARBA" id="ARBA00023098"/>
    </source>
</evidence>
<dbReference type="GO" id="GO:0005886">
    <property type="term" value="C:plasma membrane"/>
    <property type="evidence" value="ECO:0007669"/>
    <property type="project" value="UniProtKB-SubCell"/>
</dbReference>
<dbReference type="Proteomes" id="UP000824111">
    <property type="component" value="Unassembled WGS sequence"/>
</dbReference>
<feature type="binding site" evidence="17">
    <location>
        <position position="28"/>
    </location>
    <ligand>
        <name>ATP</name>
        <dbReference type="ChEBI" id="CHEBI:30616"/>
    </ligand>
</feature>
<dbReference type="AlphaFoldDB" id="A0A9D1S6B9"/>
<keyword evidence="3" id="KW-1003">Cell membrane</keyword>
<feature type="transmembrane region" description="Helical" evidence="19">
    <location>
        <begin position="55"/>
        <end position="75"/>
    </location>
</feature>
<reference evidence="20" key="1">
    <citation type="submission" date="2020-10" db="EMBL/GenBank/DDBJ databases">
        <authorList>
            <person name="Gilroy R."/>
        </authorList>
    </citation>
    <scope>NUCLEOTIDE SEQUENCE</scope>
    <source>
        <strain evidence="20">ChiSjej4B22-9803</strain>
    </source>
</reference>
<evidence type="ECO:0000313" key="21">
    <source>
        <dbReference type="Proteomes" id="UP000824111"/>
    </source>
</evidence>
<keyword evidence="6 19" id="KW-0812">Transmembrane</keyword>
<evidence type="ECO:0000256" key="4">
    <source>
        <dbReference type="ARBA" id="ARBA00022516"/>
    </source>
</evidence>
<comment type="cofactor">
    <cofactor evidence="18">
        <name>Mg(2+)</name>
        <dbReference type="ChEBI" id="CHEBI:18420"/>
    </cofactor>
    <text evidence="18">Mn(2+), Zn(2+), Cd(2+) and Co(2+) support activity to lesser extents.</text>
</comment>
<reference evidence="20" key="2">
    <citation type="journal article" date="2021" name="PeerJ">
        <title>Extensive microbial diversity within the chicken gut microbiome revealed by metagenomics and culture.</title>
        <authorList>
            <person name="Gilroy R."/>
            <person name="Ravi A."/>
            <person name="Getino M."/>
            <person name="Pursley I."/>
            <person name="Horton D.L."/>
            <person name="Alikhan N.F."/>
            <person name="Baker D."/>
            <person name="Gharbi K."/>
            <person name="Hall N."/>
            <person name="Watson M."/>
            <person name="Adriaenssens E.M."/>
            <person name="Foster-Nyarko E."/>
            <person name="Jarju S."/>
            <person name="Secka A."/>
            <person name="Antonio M."/>
            <person name="Oren A."/>
            <person name="Chaudhuri R.R."/>
            <person name="La Ragione R."/>
            <person name="Hildebrand F."/>
            <person name="Pallen M.J."/>
        </authorList>
    </citation>
    <scope>NUCLEOTIDE SEQUENCE</scope>
    <source>
        <strain evidence="20">ChiSjej4B22-9803</strain>
    </source>
</reference>
<keyword evidence="14" id="KW-1208">Phospholipid metabolism</keyword>
<keyword evidence="11" id="KW-0443">Lipid metabolism</keyword>
<comment type="caution">
    <text evidence="20">The sequence shown here is derived from an EMBL/GenBank/DDBJ whole genome shotgun (WGS) entry which is preliminary data.</text>
</comment>
<evidence type="ECO:0000256" key="5">
    <source>
        <dbReference type="ARBA" id="ARBA00022679"/>
    </source>
</evidence>
<evidence type="ECO:0000256" key="6">
    <source>
        <dbReference type="ARBA" id="ARBA00022692"/>
    </source>
</evidence>
<keyword evidence="13" id="KW-0594">Phospholipid biosynthesis</keyword>
<sequence length="162" mass="17422">MKAVHKNTSFFDSLKHALCGIITPLRTEVNLRIHAAIATLICVFAYFYGISRMEWGMLFLAIAFVIIAELVNTAVENAVDTATSGYAVTAKRAKDAAAGAVLAAAFFAVLVGVVLFGDLGKITYTLALIFTDAGRLVPCLILGLLDVFFIIFGGVKKKDEEE</sequence>
<evidence type="ECO:0000256" key="10">
    <source>
        <dbReference type="ARBA" id="ARBA00022989"/>
    </source>
</evidence>
<keyword evidence="5" id="KW-0808">Transferase</keyword>
<dbReference type="GO" id="GO:0016301">
    <property type="term" value="F:kinase activity"/>
    <property type="evidence" value="ECO:0007669"/>
    <property type="project" value="UniProtKB-KW"/>
</dbReference>
<dbReference type="CDD" id="cd14265">
    <property type="entry name" value="UDPK_IM_like"/>
    <property type="match status" value="1"/>
</dbReference>
<evidence type="ECO:0000256" key="3">
    <source>
        <dbReference type="ARBA" id="ARBA00022475"/>
    </source>
</evidence>
<dbReference type="InterPro" id="IPR000829">
    <property type="entry name" value="DAGK"/>
</dbReference>
<dbReference type="GO" id="GO:0005524">
    <property type="term" value="F:ATP binding"/>
    <property type="evidence" value="ECO:0007669"/>
    <property type="project" value="UniProtKB-KW"/>
</dbReference>
<feature type="binding site" evidence="18">
    <location>
        <position position="28"/>
    </location>
    <ligand>
        <name>a divalent metal cation</name>
        <dbReference type="ChEBI" id="CHEBI:60240"/>
    </ligand>
</feature>